<evidence type="ECO:0000259" key="5">
    <source>
        <dbReference type="PROSITE" id="PS51898"/>
    </source>
</evidence>
<organism evidence="6 7">
    <name type="scientific">Bartonella vinsonii subsp. arupensis Pm136co</name>
    <dbReference type="NCBI Taxonomy" id="1094561"/>
    <lineage>
        <taxon>Bacteria</taxon>
        <taxon>Pseudomonadati</taxon>
        <taxon>Pseudomonadota</taxon>
        <taxon>Alphaproteobacteria</taxon>
        <taxon>Hyphomicrobiales</taxon>
        <taxon>Bartonellaceae</taxon>
        <taxon>Bartonella</taxon>
    </lineage>
</organism>
<keyword evidence="4" id="KW-0233">DNA recombination</keyword>
<dbReference type="InterPro" id="IPR050808">
    <property type="entry name" value="Phage_Integrase"/>
</dbReference>
<feature type="domain" description="Tyr recombinase" evidence="5">
    <location>
        <begin position="184"/>
        <end position="353"/>
    </location>
</feature>
<comment type="similarity">
    <text evidence="1">Belongs to the 'phage' integrase family.</text>
</comment>
<evidence type="ECO:0000256" key="3">
    <source>
        <dbReference type="ARBA" id="ARBA00023125"/>
    </source>
</evidence>
<dbReference type="Gene3D" id="1.10.150.130">
    <property type="match status" value="1"/>
</dbReference>
<keyword evidence="3" id="KW-0238">DNA-binding</keyword>
<dbReference type="InterPro" id="IPR002104">
    <property type="entry name" value="Integrase_catalytic"/>
</dbReference>
<proteinExistence type="inferred from homology"/>
<evidence type="ECO:0000313" key="6">
    <source>
        <dbReference type="EMBL" id="EJF96860.1"/>
    </source>
</evidence>
<dbReference type="InterPro" id="IPR013762">
    <property type="entry name" value="Integrase-like_cat_sf"/>
</dbReference>
<evidence type="ECO:0000256" key="4">
    <source>
        <dbReference type="ARBA" id="ARBA00023172"/>
    </source>
</evidence>
<accession>A0ABN0GN83</accession>
<dbReference type="Proteomes" id="UP000008948">
    <property type="component" value="Unassembled WGS sequence"/>
</dbReference>
<dbReference type="PROSITE" id="PS51898">
    <property type="entry name" value="TYR_RECOMBINASE"/>
    <property type="match status" value="1"/>
</dbReference>
<dbReference type="Gene3D" id="1.10.443.10">
    <property type="entry name" value="Intergrase catalytic core"/>
    <property type="match status" value="1"/>
</dbReference>
<keyword evidence="7" id="KW-1185">Reference proteome</keyword>
<reference evidence="6 7" key="1">
    <citation type="submission" date="2012-03" db="EMBL/GenBank/DDBJ databases">
        <title>The Genome Sequence of Bartonella vinsonii subsp. arupensis str. Pm136co.</title>
        <authorList>
            <consortium name="The Broad Institute Genome Sequencing Platform"/>
            <consortium name="The Broad Institute Genome Sequencing Center for Infectious Disease"/>
            <person name="Feldgarden M."/>
            <person name="Kirby J."/>
            <person name="Kosoy M."/>
            <person name="Birtles R."/>
            <person name="Probert W.S."/>
            <person name="Chiaraviglio L."/>
            <person name="Young S.K."/>
            <person name="Zeng Q."/>
            <person name="Gargeya S."/>
            <person name="Fitzgerald M."/>
            <person name="Haas B."/>
            <person name="Abouelleil A."/>
            <person name="Alvarado L."/>
            <person name="Arachchi H.M."/>
            <person name="Berlin A."/>
            <person name="Chapman S.B."/>
            <person name="Gearin G."/>
            <person name="Goldberg J."/>
            <person name="Griggs A."/>
            <person name="Gujja S."/>
            <person name="Hansen M."/>
            <person name="Heiman D."/>
            <person name="Howarth C."/>
            <person name="Larimer J."/>
            <person name="Lui A."/>
            <person name="MacDonald P.J.P."/>
            <person name="McCowen C."/>
            <person name="Montmayeur A."/>
            <person name="Murphy C."/>
            <person name="Neiman D."/>
            <person name="Pearson M."/>
            <person name="Priest M."/>
            <person name="Roberts A."/>
            <person name="Saif S."/>
            <person name="Shea T."/>
            <person name="Sisk P."/>
            <person name="Stolte C."/>
            <person name="Sykes S."/>
            <person name="Wortman J."/>
            <person name="Nusbaum C."/>
            <person name="Birren B."/>
        </authorList>
    </citation>
    <scope>NUCLEOTIDE SEQUENCE [LARGE SCALE GENOMIC DNA]</scope>
    <source>
        <strain evidence="6 7">Pm136co</strain>
    </source>
</reference>
<sequence length="367" mass="41683">MNTTKTRYLRCEIAMPKPRPPHLVKQITQYGKIVWYVRIGHGKRIRIRGTYGTQEFVDNYKSALAELQGIIPLKPKVGKLVEGSFAWLLKQYFNSVHWHSLAKATKKQKELILMKVCDTIGNISYQAIEKKHIIAGVERRKETPAMARNFLKALNGLFNWAIDQGFLENNPTAGVRRPALNNKDGFSVWTEEDVEKYYQKWALGTHERVWIDVLLYTGLRRGDAVRIGWKDVKENIIHLKTEKSKFQTDVFLPILPELAETIKIGPIGNETFICGKNGNKLVKESFGNLFREACNAAGIKKSAHGLRKLAATRAANSGATVSQLKAIFGWTDDNMASLYTKSADRKRLAIEAIKKLQKNEGEHIKKH</sequence>
<dbReference type="Pfam" id="PF22022">
    <property type="entry name" value="Phage_int_M"/>
    <property type="match status" value="1"/>
</dbReference>
<dbReference type="SUPFAM" id="SSF56349">
    <property type="entry name" value="DNA breaking-rejoining enzymes"/>
    <property type="match status" value="1"/>
</dbReference>
<protein>
    <recommendedName>
        <fullName evidence="5">Tyr recombinase domain-containing protein</fullName>
    </recommendedName>
</protein>
<dbReference type="EMBL" id="AIMH01000038">
    <property type="protein sequence ID" value="EJF96860.1"/>
    <property type="molecule type" value="Genomic_DNA"/>
</dbReference>
<dbReference type="Pfam" id="PF00589">
    <property type="entry name" value="Phage_integrase"/>
    <property type="match status" value="1"/>
</dbReference>
<dbReference type="InterPro" id="IPR053876">
    <property type="entry name" value="Phage_int_M"/>
</dbReference>
<dbReference type="InterPro" id="IPR010998">
    <property type="entry name" value="Integrase_recombinase_N"/>
</dbReference>
<evidence type="ECO:0000313" key="7">
    <source>
        <dbReference type="Proteomes" id="UP000008948"/>
    </source>
</evidence>
<evidence type="ECO:0000256" key="1">
    <source>
        <dbReference type="ARBA" id="ARBA00008857"/>
    </source>
</evidence>
<evidence type="ECO:0000256" key="2">
    <source>
        <dbReference type="ARBA" id="ARBA00022908"/>
    </source>
</evidence>
<keyword evidence="2" id="KW-0229">DNA integration</keyword>
<dbReference type="PANTHER" id="PTHR30629:SF2">
    <property type="entry name" value="PROPHAGE INTEGRASE INTS-RELATED"/>
    <property type="match status" value="1"/>
</dbReference>
<gene>
    <name evidence="6" type="ORF">MEI_01472</name>
</gene>
<dbReference type="InterPro" id="IPR011010">
    <property type="entry name" value="DNA_brk_join_enz"/>
</dbReference>
<dbReference type="PANTHER" id="PTHR30629">
    <property type="entry name" value="PROPHAGE INTEGRASE"/>
    <property type="match status" value="1"/>
</dbReference>
<comment type="caution">
    <text evidence="6">The sequence shown here is derived from an EMBL/GenBank/DDBJ whole genome shotgun (WGS) entry which is preliminary data.</text>
</comment>
<name>A0ABN0GN83_BARVI</name>